<keyword evidence="5 7" id="KW-0067">ATP-binding</keyword>
<dbReference type="SUPFAM" id="SSF52029">
    <property type="entry name" value="GroEL apical domain-like"/>
    <property type="match status" value="1"/>
</dbReference>
<evidence type="ECO:0008006" key="10">
    <source>
        <dbReference type="Google" id="ProtNLM"/>
    </source>
</evidence>
<proteinExistence type="inferred from homology"/>
<dbReference type="InterPro" id="IPR002194">
    <property type="entry name" value="Chaperonin_TCP-1_CS"/>
</dbReference>
<dbReference type="SUPFAM" id="SSF48592">
    <property type="entry name" value="GroEL equatorial domain-like"/>
    <property type="match status" value="1"/>
</dbReference>
<dbReference type="InterPro" id="IPR002423">
    <property type="entry name" value="Cpn60/GroEL/TCP-1"/>
</dbReference>
<dbReference type="Gene3D" id="3.50.7.10">
    <property type="entry name" value="GroEL"/>
    <property type="match status" value="1"/>
</dbReference>
<dbReference type="PROSITE" id="PS00751">
    <property type="entry name" value="TCP1_2"/>
    <property type="match status" value="1"/>
</dbReference>
<dbReference type="InterPro" id="IPR027413">
    <property type="entry name" value="GROEL-like_equatorial_sf"/>
</dbReference>
<dbReference type="Pfam" id="PF00118">
    <property type="entry name" value="Cpn60_TCP1"/>
    <property type="match status" value="1"/>
</dbReference>
<dbReference type="FunFam" id="1.10.560.10:FF:000038">
    <property type="entry name" value="Chaperonin containing TCP1 subunit 6B"/>
    <property type="match status" value="1"/>
</dbReference>
<dbReference type="GO" id="GO:0016887">
    <property type="term" value="F:ATP hydrolysis activity"/>
    <property type="evidence" value="ECO:0007669"/>
    <property type="project" value="InterPro"/>
</dbReference>
<evidence type="ECO:0000256" key="2">
    <source>
        <dbReference type="ARBA" id="ARBA00008020"/>
    </source>
</evidence>
<dbReference type="AlphaFoldDB" id="A0A6T8GRN0"/>
<dbReference type="PROSITE" id="PS00750">
    <property type="entry name" value="TCP1_1"/>
    <property type="match status" value="1"/>
</dbReference>
<protein>
    <recommendedName>
        <fullName evidence="10">T-complex protein 1 subunit zeta</fullName>
    </recommendedName>
</protein>
<evidence type="ECO:0000313" key="8">
    <source>
        <dbReference type="EMBL" id="CAD8734586.1"/>
    </source>
</evidence>
<dbReference type="InterPro" id="IPR012722">
    <property type="entry name" value="Chap_CCT_zeta"/>
</dbReference>
<sequence>MSSLKLLNQDAEHAKRFVALAMNINAAKGLQEVLKTNLGPKGTLKMLVSGSGDVKLTKDGKTLLYEMQIQNPTAALIARTATAQDEICGDGTTSTVIFIGELLKQAERHLGEGVHPRLLCEGMDIAKKEATAFLEAFKDNHGRVGQMDREMLNCISRTALRTKLHEELANHVGDVCVDAILCVHNKAADIPIDMFMIEIMHMQHKADKDSRLVKGLVLDHGARHPDMPKAVKNCFILVLNLDLEYTKSEVSSGFYYSNADQREKLVESERKLVDDKVRKLIEFKRSVCTSPDQNFVIINQKGIDPLSLDMLAKDGIVGLRRCKRRNMERLAQSCGGVAVNSVDDLTPDCLGWAGHVYEHVLGEEKYTFVEECKNPHSCTVLIKGPNKHTIEQIKDAVRDGLRTVKNAVEDDCVIPGAGTFEVALSNHLKEHAKTIRGRAKLGVQAYAESLLIIPKTLAANAGHDAMDAVITMNDAHIGGITAGIDLQTGEACDAADQGIFDNYRVKRQIIMSAGLIASQLLLVDEIMRAGIAAGKKG</sequence>
<dbReference type="InterPro" id="IPR017998">
    <property type="entry name" value="Chaperone_TCP-1"/>
</dbReference>
<comment type="similarity">
    <text evidence="2 7">Belongs to the TCP-1 chaperonin family.</text>
</comment>
<evidence type="ECO:0000256" key="1">
    <source>
        <dbReference type="ARBA" id="ARBA00004496"/>
    </source>
</evidence>
<dbReference type="Gene3D" id="1.10.560.10">
    <property type="entry name" value="GroEL-like equatorial domain"/>
    <property type="match status" value="1"/>
</dbReference>
<dbReference type="EMBL" id="HBFK01001882">
    <property type="protein sequence ID" value="CAD8734586.1"/>
    <property type="molecule type" value="Transcribed_RNA"/>
</dbReference>
<dbReference type="PANTHER" id="PTHR11353">
    <property type="entry name" value="CHAPERONIN"/>
    <property type="match status" value="1"/>
</dbReference>
<evidence type="ECO:0000313" key="9">
    <source>
        <dbReference type="EMBL" id="CAD8981713.1"/>
    </source>
</evidence>
<dbReference type="InterPro" id="IPR053374">
    <property type="entry name" value="TCP-1_chaperonin"/>
</dbReference>
<evidence type="ECO:0000256" key="3">
    <source>
        <dbReference type="ARBA" id="ARBA00022490"/>
    </source>
</evidence>
<dbReference type="GO" id="GO:0051082">
    <property type="term" value="F:unfolded protein binding"/>
    <property type="evidence" value="ECO:0007669"/>
    <property type="project" value="InterPro"/>
</dbReference>
<dbReference type="InterPro" id="IPR027409">
    <property type="entry name" value="GroEL-like_apical_dom_sf"/>
</dbReference>
<dbReference type="FunFam" id="3.30.260.10:FF:000017">
    <property type="entry name" value="T-complex protein 1 subunit zeta"/>
    <property type="match status" value="1"/>
</dbReference>
<dbReference type="PRINTS" id="PR00304">
    <property type="entry name" value="TCOMPLEXTCP1"/>
</dbReference>
<dbReference type="CDD" id="cd03342">
    <property type="entry name" value="TCP1_zeta"/>
    <property type="match status" value="1"/>
</dbReference>
<dbReference type="FunFam" id="3.50.7.10:FF:000004">
    <property type="entry name" value="T-complex protein 1 subunit zeta"/>
    <property type="match status" value="1"/>
</dbReference>
<keyword evidence="4 7" id="KW-0547">Nucleotide-binding</keyword>
<dbReference type="FunFam" id="1.10.560.10:FF:000058">
    <property type="entry name" value="T-complex protein 1 subunit zeta"/>
    <property type="match status" value="1"/>
</dbReference>
<keyword evidence="6 7" id="KW-0143">Chaperone</keyword>
<dbReference type="EMBL" id="HBFX01054307">
    <property type="protein sequence ID" value="CAD8981713.1"/>
    <property type="molecule type" value="Transcribed_RNA"/>
</dbReference>
<name>A0A6T8GRN0_HEMAN</name>
<evidence type="ECO:0000256" key="7">
    <source>
        <dbReference type="RuleBase" id="RU004187"/>
    </source>
</evidence>
<keyword evidence="3" id="KW-0963">Cytoplasm</keyword>
<dbReference type="NCBIfam" id="NF041083">
    <property type="entry name" value="thermosome_beta"/>
    <property type="match status" value="1"/>
</dbReference>
<evidence type="ECO:0000256" key="4">
    <source>
        <dbReference type="ARBA" id="ARBA00022741"/>
    </source>
</evidence>
<dbReference type="GO" id="GO:0005524">
    <property type="term" value="F:ATP binding"/>
    <property type="evidence" value="ECO:0007669"/>
    <property type="project" value="UniProtKB-KW"/>
</dbReference>
<evidence type="ECO:0000256" key="5">
    <source>
        <dbReference type="ARBA" id="ARBA00022840"/>
    </source>
</evidence>
<dbReference type="SUPFAM" id="SSF54849">
    <property type="entry name" value="GroEL-intermediate domain like"/>
    <property type="match status" value="1"/>
</dbReference>
<organism evidence="9">
    <name type="scientific">Hemiselmis andersenii</name>
    <name type="common">Cryptophyte alga</name>
    <dbReference type="NCBI Taxonomy" id="464988"/>
    <lineage>
        <taxon>Eukaryota</taxon>
        <taxon>Cryptophyceae</taxon>
        <taxon>Cryptomonadales</taxon>
        <taxon>Hemiselmidaceae</taxon>
        <taxon>Hemiselmis</taxon>
    </lineage>
</organism>
<dbReference type="GO" id="GO:0140662">
    <property type="term" value="F:ATP-dependent protein folding chaperone"/>
    <property type="evidence" value="ECO:0007669"/>
    <property type="project" value="InterPro"/>
</dbReference>
<dbReference type="GO" id="GO:0005737">
    <property type="term" value="C:cytoplasm"/>
    <property type="evidence" value="ECO:0007669"/>
    <property type="project" value="UniProtKB-SubCell"/>
</dbReference>
<dbReference type="NCBIfam" id="TIGR02347">
    <property type="entry name" value="chap_CCT_zeta"/>
    <property type="match status" value="1"/>
</dbReference>
<dbReference type="Gene3D" id="3.30.260.10">
    <property type="entry name" value="TCP-1-like chaperonin intermediate domain"/>
    <property type="match status" value="1"/>
</dbReference>
<evidence type="ECO:0000256" key="6">
    <source>
        <dbReference type="ARBA" id="ARBA00023186"/>
    </source>
</evidence>
<gene>
    <name evidence="9" type="ORF">HAND00432_LOCUS32723</name>
    <name evidence="8" type="ORF">HAND1043_LOCUS1077</name>
</gene>
<accession>A0A6T8GRN0</accession>
<comment type="subcellular location">
    <subcellularLocation>
        <location evidence="1">Cytoplasm</location>
    </subcellularLocation>
</comment>
<reference evidence="9" key="1">
    <citation type="submission" date="2021-01" db="EMBL/GenBank/DDBJ databases">
        <authorList>
            <person name="Corre E."/>
            <person name="Pelletier E."/>
            <person name="Niang G."/>
            <person name="Scheremetjew M."/>
            <person name="Finn R."/>
            <person name="Kale V."/>
            <person name="Holt S."/>
            <person name="Cochrane G."/>
            <person name="Meng A."/>
            <person name="Brown T."/>
            <person name="Cohen L."/>
        </authorList>
    </citation>
    <scope>NUCLEOTIDE SEQUENCE</scope>
    <source>
        <strain evidence="8">CCMP441</strain>
        <strain evidence="9">CCMP644</strain>
    </source>
</reference>
<dbReference type="InterPro" id="IPR027410">
    <property type="entry name" value="TCP-1-like_intermed_sf"/>
</dbReference>